<protein>
    <submittedName>
        <fullName evidence="1 2">Uncharacterized protein</fullName>
    </submittedName>
</protein>
<reference evidence="1 2" key="1">
    <citation type="journal article" date="2010" name="Nature">
        <title>Genome sequencing and analysis of the model grass Brachypodium distachyon.</title>
        <authorList>
            <consortium name="International Brachypodium Initiative"/>
        </authorList>
    </citation>
    <scope>NUCLEOTIDE SEQUENCE [LARGE SCALE GENOMIC DNA]</scope>
    <source>
        <strain evidence="1 2">Bd21</strain>
    </source>
</reference>
<dbReference type="Gramene" id="PNT77096">
    <property type="protein sequence ID" value="PNT77096"/>
    <property type="gene ID" value="BRADI_1g57745v3"/>
</dbReference>
<dbReference type="Proteomes" id="UP000008810">
    <property type="component" value="Chromosome 1"/>
</dbReference>
<dbReference type="EnsemblPlants" id="PNT77096">
    <property type="protein sequence ID" value="PNT77096"/>
    <property type="gene ID" value="BRADI_1g57745v3"/>
</dbReference>
<proteinExistence type="predicted"/>
<evidence type="ECO:0000313" key="2">
    <source>
        <dbReference type="EnsemblPlants" id="PNT77096"/>
    </source>
</evidence>
<evidence type="ECO:0000313" key="1">
    <source>
        <dbReference type="EMBL" id="PNT77096.1"/>
    </source>
</evidence>
<reference evidence="1" key="2">
    <citation type="submission" date="2017-06" db="EMBL/GenBank/DDBJ databases">
        <title>WGS assembly of Brachypodium distachyon.</title>
        <authorList>
            <consortium name="The International Brachypodium Initiative"/>
            <person name="Lucas S."/>
            <person name="Harmon-Smith M."/>
            <person name="Lail K."/>
            <person name="Tice H."/>
            <person name="Grimwood J."/>
            <person name="Bruce D."/>
            <person name="Barry K."/>
            <person name="Shu S."/>
            <person name="Lindquist E."/>
            <person name="Wang M."/>
            <person name="Pitluck S."/>
            <person name="Vogel J.P."/>
            <person name="Garvin D.F."/>
            <person name="Mockler T.C."/>
            <person name="Schmutz J."/>
            <person name="Rokhsar D."/>
            <person name="Bevan M.W."/>
        </authorList>
    </citation>
    <scope>NUCLEOTIDE SEQUENCE</scope>
    <source>
        <strain evidence="1">Bd21</strain>
    </source>
</reference>
<gene>
    <name evidence="1" type="ORF">BRADI_1g57745v3</name>
</gene>
<name>A0A2K2DS45_BRADI</name>
<keyword evidence="3" id="KW-1185">Reference proteome</keyword>
<sequence>MDRRFEQWWFWATIGTSGQRFKTTLLFDSQLLSAPPSLLRPDVPLVRPTYAAPNPQWTALMEDAAPPRLPSTSVIPSRWMQANMLCTCVRFCPLGAVV</sequence>
<organism evidence="1">
    <name type="scientific">Brachypodium distachyon</name>
    <name type="common">Purple false brome</name>
    <name type="synonym">Trachynia distachya</name>
    <dbReference type="NCBI Taxonomy" id="15368"/>
    <lineage>
        <taxon>Eukaryota</taxon>
        <taxon>Viridiplantae</taxon>
        <taxon>Streptophyta</taxon>
        <taxon>Embryophyta</taxon>
        <taxon>Tracheophyta</taxon>
        <taxon>Spermatophyta</taxon>
        <taxon>Magnoliopsida</taxon>
        <taxon>Liliopsida</taxon>
        <taxon>Poales</taxon>
        <taxon>Poaceae</taxon>
        <taxon>BOP clade</taxon>
        <taxon>Pooideae</taxon>
        <taxon>Stipodae</taxon>
        <taxon>Brachypodieae</taxon>
        <taxon>Brachypodium</taxon>
    </lineage>
</organism>
<dbReference type="EMBL" id="CM000880">
    <property type="protein sequence ID" value="PNT77096.1"/>
    <property type="molecule type" value="Genomic_DNA"/>
</dbReference>
<evidence type="ECO:0000313" key="3">
    <source>
        <dbReference type="Proteomes" id="UP000008810"/>
    </source>
</evidence>
<accession>A0A2K2DS45</accession>
<reference evidence="2" key="3">
    <citation type="submission" date="2018-08" db="UniProtKB">
        <authorList>
            <consortium name="EnsemblPlants"/>
        </authorList>
    </citation>
    <scope>IDENTIFICATION</scope>
    <source>
        <strain evidence="2">cv. Bd21</strain>
    </source>
</reference>
<dbReference type="InParanoid" id="A0A2K2DS45"/>
<dbReference type="AlphaFoldDB" id="A0A2K2DS45"/>